<feature type="transmembrane region" description="Helical" evidence="1">
    <location>
        <begin position="128"/>
        <end position="151"/>
    </location>
</feature>
<evidence type="ECO:0000313" key="3">
    <source>
        <dbReference type="Proteomes" id="UP001208689"/>
    </source>
</evidence>
<dbReference type="EMBL" id="CP104013">
    <property type="protein sequence ID" value="UYP45370.1"/>
    <property type="molecule type" value="Genomic_DNA"/>
</dbReference>
<keyword evidence="1" id="KW-1133">Transmembrane helix</keyword>
<feature type="transmembrane region" description="Helical" evidence="1">
    <location>
        <begin position="52"/>
        <end position="74"/>
    </location>
</feature>
<protein>
    <submittedName>
        <fullName evidence="2">Uncharacterized protein</fullName>
    </submittedName>
</protein>
<organism evidence="2 3">
    <name type="scientific">Candidatus Lokiarchaeum ossiferum</name>
    <dbReference type="NCBI Taxonomy" id="2951803"/>
    <lineage>
        <taxon>Archaea</taxon>
        <taxon>Promethearchaeati</taxon>
        <taxon>Promethearchaeota</taxon>
        <taxon>Promethearchaeia</taxon>
        <taxon>Promethearchaeales</taxon>
        <taxon>Promethearchaeaceae</taxon>
        <taxon>Candidatus Lokiarchaeum</taxon>
    </lineage>
</organism>
<feature type="transmembrane region" description="Helical" evidence="1">
    <location>
        <begin position="86"/>
        <end position="108"/>
    </location>
</feature>
<sequence length="210" mass="23900">MIFELNKPEATAQALAILRDPSYFQWYVIPLLVIVMFIYFTEMGKKNWKGIAGGMMLYGIHWFVEIVNALIQHWSDHALWTVPTGTAYLILVGVGIELSLMFSIAGLATTRLLPEDKTEKVLGVNVRIFYGVFNAALASIIEIFLVTTPAFVWVYPWWGALTVFLFVYIPFFLGATYAYYWEPKTQKIVLSSIWGLNIILLAIFIPLGFI</sequence>
<feature type="transmembrane region" description="Helical" evidence="1">
    <location>
        <begin position="23"/>
        <end position="40"/>
    </location>
</feature>
<evidence type="ECO:0000256" key="1">
    <source>
        <dbReference type="SAM" id="Phobius"/>
    </source>
</evidence>
<dbReference type="Proteomes" id="UP001208689">
    <property type="component" value="Chromosome"/>
</dbReference>
<name>A0ABY6HPC2_9ARCH</name>
<accession>A0ABY6HPC2</accession>
<keyword evidence="3" id="KW-1185">Reference proteome</keyword>
<feature type="transmembrane region" description="Helical" evidence="1">
    <location>
        <begin position="188"/>
        <end position="209"/>
    </location>
</feature>
<gene>
    <name evidence="2" type="ORF">NEF87_001655</name>
</gene>
<reference evidence="2" key="1">
    <citation type="submission" date="2022-09" db="EMBL/GenBank/DDBJ databases">
        <title>Actin cytoskeleton and complex cell architecture in an #Asgard archaeon.</title>
        <authorList>
            <person name="Ponce Toledo R.I."/>
            <person name="Schleper C."/>
            <person name="Rodrigues Oliveira T."/>
            <person name="Wollweber F."/>
            <person name="Xu J."/>
            <person name="Rittmann S."/>
            <person name="Klingl A."/>
            <person name="Pilhofer M."/>
        </authorList>
    </citation>
    <scope>NUCLEOTIDE SEQUENCE</scope>
    <source>
        <strain evidence="2">B-35</strain>
    </source>
</reference>
<feature type="transmembrane region" description="Helical" evidence="1">
    <location>
        <begin position="157"/>
        <end position="181"/>
    </location>
</feature>
<keyword evidence="1" id="KW-0472">Membrane</keyword>
<keyword evidence="1" id="KW-0812">Transmembrane</keyword>
<evidence type="ECO:0000313" key="2">
    <source>
        <dbReference type="EMBL" id="UYP45370.1"/>
    </source>
</evidence>
<proteinExistence type="predicted"/>